<evidence type="ECO:0000313" key="3">
    <source>
        <dbReference type="Proteomes" id="UP000187429"/>
    </source>
</evidence>
<evidence type="ECO:0000256" key="1">
    <source>
        <dbReference type="SAM" id="SignalP"/>
    </source>
</evidence>
<comment type="caution">
    <text evidence="2">The sequence shown here is derived from an EMBL/GenBank/DDBJ whole genome shotgun (WGS) entry which is preliminary data.</text>
</comment>
<reference evidence="3" key="1">
    <citation type="submission" date="2017-01" db="EMBL/GenBank/DDBJ databases">
        <authorList>
            <person name="Wang Y."/>
            <person name="White M."/>
            <person name="Kvist S."/>
            <person name="Moncalvo J.-M."/>
        </authorList>
    </citation>
    <scope>NUCLEOTIDE SEQUENCE [LARGE SCALE GENOMIC DNA]</scope>
    <source>
        <strain evidence="3">ID-206-W2</strain>
    </source>
</reference>
<feature type="signal peptide" evidence="1">
    <location>
        <begin position="1"/>
        <end position="19"/>
    </location>
</feature>
<keyword evidence="3" id="KW-1185">Reference proteome</keyword>
<dbReference type="AlphaFoldDB" id="A0A1R1Y4Q8"/>
<sequence length="157" mass="18183">MFKKTLFCISAALANVIVANNATVFEESLVSWETKVNNAQFLDKKHYNVALGQNQVSGAYWSSYAGHSYFWGAVSADNRQLQYSNEIRNKIIICVNSLKTLLSKYAYRMNENHANLVTQVNHVIKEYEYGIDMESYLDFNNFSQNHTFLMVTFMRDY</sequence>
<dbReference type="EMBL" id="LSSM01002415">
    <property type="protein sequence ID" value="OMJ21785.1"/>
    <property type="molecule type" value="Genomic_DNA"/>
</dbReference>
<proteinExistence type="predicted"/>
<dbReference type="Proteomes" id="UP000187429">
    <property type="component" value="Unassembled WGS sequence"/>
</dbReference>
<evidence type="ECO:0000313" key="2">
    <source>
        <dbReference type="EMBL" id="OMJ21785.1"/>
    </source>
</evidence>
<accession>A0A1R1Y4Q8</accession>
<protein>
    <submittedName>
        <fullName evidence="2">Uncharacterized protein</fullName>
    </submittedName>
</protein>
<organism evidence="2 3">
    <name type="scientific">Smittium culicis</name>
    <dbReference type="NCBI Taxonomy" id="133412"/>
    <lineage>
        <taxon>Eukaryota</taxon>
        <taxon>Fungi</taxon>
        <taxon>Fungi incertae sedis</taxon>
        <taxon>Zoopagomycota</taxon>
        <taxon>Kickxellomycotina</taxon>
        <taxon>Harpellomycetes</taxon>
        <taxon>Harpellales</taxon>
        <taxon>Legeriomycetaceae</taxon>
        <taxon>Smittium</taxon>
    </lineage>
</organism>
<name>A0A1R1Y4Q8_9FUNG</name>
<gene>
    <name evidence="2" type="ORF">AYI69_g5674</name>
</gene>
<feature type="chain" id="PRO_5012255317" evidence="1">
    <location>
        <begin position="20"/>
        <end position="157"/>
    </location>
</feature>
<keyword evidence="1" id="KW-0732">Signal</keyword>